<dbReference type="InterPro" id="IPR006073">
    <property type="entry name" value="GTP-bd"/>
</dbReference>
<feature type="region of interest" description="Disordered" evidence="3">
    <location>
        <begin position="227"/>
        <end position="262"/>
    </location>
</feature>
<feature type="region of interest" description="Disordered" evidence="3">
    <location>
        <begin position="59"/>
        <end position="96"/>
    </location>
</feature>
<dbReference type="Gene3D" id="2.70.210.12">
    <property type="entry name" value="GTP1/OBG domain"/>
    <property type="match status" value="1"/>
</dbReference>
<feature type="compositionally biased region" description="Basic and acidic residues" evidence="3">
    <location>
        <begin position="245"/>
        <end position="256"/>
    </location>
</feature>
<feature type="compositionally biased region" description="Polar residues" evidence="3">
    <location>
        <begin position="63"/>
        <end position="77"/>
    </location>
</feature>
<keyword evidence="2" id="KW-0342">GTP-binding</keyword>
<keyword evidence="6" id="KW-0378">Hydrolase</keyword>
<dbReference type="Pfam" id="PF01018">
    <property type="entry name" value="GTP1_OBG"/>
    <property type="match status" value="2"/>
</dbReference>
<evidence type="ECO:0000313" key="7">
    <source>
        <dbReference type="Proteomes" id="UP000824998"/>
    </source>
</evidence>
<dbReference type="InterPro" id="IPR031167">
    <property type="entry name" value="G_OBG"/>
</dbReference>
<gene>
    <name evidence="6" type="ORF">BJ875DRAFT_455437</name>
</gene>
<dbReference type="GO" id="GO:0005739">
    <property type="term" value="C:mitochondrion"/>
    <property type="evidence" value="ECO:0007669"/>
    <property type="project" value="TreeGrafter"/>
</dbReference>
<evidence type="ECO:0000313" key="6">
    <source>
        <dbReference type="EMBL" id="KAG9236786.1"/>
    </source>
</evidence>
<name>A0A9P7YNL3_9HELO</name>
<dbReference type="GO" id="GO:0005525">
    <property type="term" value="F:GTP binding"/>
    <property type="evidence" value="ECO:0007669"/>
    <property type="project" value="UniProtKB-KW"/>
</dbReference>
<comment type="caution">
    <text evidence="6">The sequence shown here is derived from an EMBL/GenBank/DDBJ whole genome shotgun (WGS) entry which is preliminary data.</text>
</comment>
<dbReference type="SUPFAM" id="SSF82051">
    <property type="entry name" value="Obg GTP-binding protein N-terminal domain"/>
    <property type="match status" value="1"/>
</dbReference>
<dbReference type="PANTHER" id="PTHR11702:SF31">
    <property type="entry name" value="MITOCHONDRIAL RIBOSOME-ASSOCIATED GTPASE 2"/>
    <property type="match status" value="1"/>
</dbReference>
<dbReference type="AlphaFoldDB" id="A0A9P7YNL3"/>
<dbReference type="Proteomes" id="UP000824998">
    <property type="component" value="Unassembled WGS sequence"/>
</dbReference>
<accession>A0A9P7YNL3</accession>
<dbReference type="Gene3D" id="3.40.50.300">
    <property type="entry name" value="P-loop containing nucleotide triphosphate hydrolases"/>
    <property type="match status" value="1"/>
</dbReference>
<dbReference type="SUPFAM" id="SSF52540">
    <property type="entry name" value="P-loop containing nucleoside triphosphate hydrolases"/>
    <property type="match status" value="1"/>
</dbReference>
<evidence type="ECO:0000256" key="1">
    <source>
        <dbReference type="ARBA" id="ARBA00022741"/>
    </source>
</evidence>
<dbReference type="InterPro" id="IPR027417">
    <property type="entry name" value="P-loop_NTPase"/>
</dbReference>
<dbReference type="CDD" id="cd01898">
    <property type="entry name" value="Obg"/>
    <property type="match status" value="1"/>
</dbReference>
<evidence type="ECO:0000259" key="4">
    <source>
        <dbReference type="PROSITE" id="PS51710"/>
    </source>
</evidence>
<evidence type="ECO:0000259" key="5">
    <source>
        <dbReference type="PROSITE" id="PS51883"/>
    </source>
</evidence>
<dbReference type="Pfam" id="PF01926">
    <property type="entry name" value="MMR_HSR1"/>
    <property type="match status" value="1"/>
</dbReference>
<organism evidence="6 7">
    <name type="scientific">Amylocarpus encephaloides</name>
    <dbReference type="NCBI Taxonomy" id="45428"/>
    <lineage>
        <taxon>Eukaryota</taxon>
        <taxon>Fungi</taxon>
        <taxon>Dikarya</taxon>
        <taxon>Ascomycota</taxon>
        <taxon>Pezizomycotina</taxon>
        <taxon>Leotiomycetes</taxon>
        <taxon>Helotiales</taxon>
        <taxon>Helotiales incertae sedis</taxon>
        <taxon>Amylocarpus</taxon>
    </lineage>
</organism>
<dbReference type="PANTHER" id="PTHR11702">
    <property type="entry name" value="DEVELOPMENTALLY REGULATED GTP-BINDING PROTEIN-RELATED"/>
    <property type="match status" value="1"/>
</dbReference>
<reference evidence="6" key="1">
    <citation type="journal article" date="2021" name="IMA Fungus">
        <title>Genomic characterization of three marine fungi, including Emericellopsis atlantica sp. nov. with signatures of a generalist lifestyle and marine biomass degradation.</title>
        <authorList>
            <person name="Hagestad O.C."/>
            <person name="Hou L."/>
            <person name="Andersen J.H."/>
            <person name="Hansen E.H."/>
            <person name="Altermark B."/>
            <person name="Li C."/>
            <person name="Kuhnert E."/>
            <person name="Cox R.J."/>
            <person name="Crous P.W."/>
            <person name="Spatafora J.W."/>
            <person name="Lail K."/>
            <person name="Amirebrahimi M."/>
            <person name="Lipzen A."/>
            <person name="Pangilinan J."/>
            <person name="Andreopoulos W."/>
            <person name="Hayes R.D."/>
            <person name="Ng V."/>
            <person name="Grigoriev I.V."/>
            <person name="Jackson S.A."/>
            <person name="Sutton T.D.S."/>
            <person name="Dobson A.D.W."/>
            <person name="Rama T."/>
        </authorList>
    </citation>
    <scope>NUCLEOTIDE SEQUENCE</scope>
    <source>
        <strain evidence="6">TRa018bII</strain>
    </source>
</reference>
<feature type="domain" description="Obg" evidence="5">
    <location>
        <begin position="97"/>
        <end position="363"/>
    </location>
</feature>
<keyword evidence="1" id="KW-0547">Nucleotide-binding</keyword>
<evidence type="ECO:0000256" key="3">
    <source>
        <dbReference type="SAM" id="MobiDB-lite"/>
    </source>
</evidence>
<dbReference type="OrthoDB" id="347018at2759"/>
<dbReference type="InterPro" id="IPR036726">
    <property type="entry name" value="GTP1_OBG_dom_sf"/>
</dbReference>
<dbReference type="InterPro" id="IPR045086">
    <property type="entry name" value="OBG_GTPase"/>
</dbReference>
<sequence>MRYQAKYVWNPGRMLANARNMPPICSPLQGTLTPFLYPLFFSSAARTGSRTLFNTLHKRDESTTASVPASAEQSEQPEPTFEEGSHLNPPPTDYSRTIFSDKATVKLYAGGGGHGCISFLREKYISAGPANGGDGGTGGNVYIQATRGETSLHKLARRRNIKAGRGKNGQGRTRNGERGDDVIIQVPVGTVIREVERMDPVFEAEQKQKLEDALQLEASKEAIKEASIEVSKEASNEASDEDSKEPDKVVSNEVSKKTSKKGPWKWNRDKWLLYPAVTPEDIATAEFPSLPKARRSPLASSQAIAPISLDLSRPMERPILLTAGAVGGMGNPHFVTKEVPRPKYATRGDEGMQVVLELELKLLADVGFVGLPNAGKSTLLRAMSKSRARVGNWAFTTLQPNIGTVVLDDNRGRPEEQSRLPNGEPRTNYTIADIPGLVQDAHLDRGLGVSFLRHVERARVLAFVIDLSAGNAVQALQALWKEVGEYERMKIQEEQDNSPPMVQWSPFQTVQDAIRNQPETIIMNTGPSFEAPLKPAIPSIAGKPWFVVATKADLPDTKENFAELRAYLEKVGKGEVEHPSGQKRVWEQAVSAVPVSAINGHGTKQITTLVVNLLEHGDV</sequence>
<dbReference type="GO" id="GO:0042254">
    <property type="term" value="P:ribosome biogenesis"/>
    <property type="evidence" value="ECO:0007669"/>
    <property type="project" value="UniProtKB-UniRule"/>
</dbReference>
<dbReference type="GO" id="GO:0003924">
    <property type="term" value="F:GTPase activity"/>
    <property type="evidence" value="ECO:0007669"/>
    <property type="project" value="InterPro"/>
</dbReference>
<dbReference type="PROSITE" id="PS51710">
    <property type="entry name" value="G_OBG"/>
    <property type="match status" value="1"/>
</dbReference>
<proteinExistence type="predicted"/>
<feature type="domain" description="OBG-type G" evidence="4">
    <location>
        <begin position="364"/>
        <end position="615"/>
    </location>
</feature>
<dbReference type="InterPro" id="IPR006169">
    <property type="entry name" value="GTP1_OBG_dom"/>
</dbReference>
<dbReference type="PROSITE" id="PS51883">
    <property type="entry name" value="OBG"/>
    <property type="match status" value="1"/>
</dbReference>
<dbReference type="PRINTS" id="PR00326">
    <property type="entry name" value="GTP1OBG"/>
</dbReference>
<protein>
    <submittedName>
        <fullName evidence="6">P-loop containing nucleoside triphosphate hydrolase protein</fullName>
    </submittedName>
</protein>
<keyword evidence="7" id="KW-1185">Reference proteome</keyword>
<dbReference type="EMBL" id="MU251399">
    <property type="protein sequence ID" value="KAG9236786.1"/>
    <property type="molecule type" value="Genomic_DNA"/>
</dbReference>
<evidence type="ECO:0000256" key="2">
    <source>
        <dbReference type="ARBA" id="ARBA00023134"/>
    </source>
</evidence>